<evidence type="ECO:0000256" key="6">
    <source>
        <dbReference type="ARBA" id="ARBA00023295"/>
    </source>
</evidence>
<dbReference type="InterPro" id="IPR023170">
    <property type="entry name" value="HhH_base_excis_C"/>
</dbReference>
<dbReference type="InterPro" id="IPR004036">
    <property type="entry name" value="Endonuclease-III-like_CS2"/>
</dbReference>
<evidence type="ECO:0000256" key="7">
    <source>
        <dbReference type="SAM" id="MobiDB-lite"/>
    </source>
</evidence>
<dbReference type="GO" id="GO:0003677">
    <property type="term" value="F:DNA binding"/>
    <property type="evidence" value="ECO:0007669"/>
    <property type="project" value="InterPro"/>
</dbReference>
<dbReference type="GO" id="GO:0006285">
    <property type="term" value="P:base-excision repair, AP site formation"/>
    <property type="evidence" value="ECO:0007669"/>
    <property type="project" value="TreeGrafter"/>
</dbReference>
<organism evidence="9 10">
    <name type="scientific">Ficus carica</name>
    <name type="common">Common fig</name>
    <dbReference type="NCBI Taxonomy" id="3494"/>
    <lineage>
        <taxon>Eukaryota</taxon>
        <taxon>Viridiplantae</taxon>
        <taxon>Streptophyta</taxon>
        <taxon>Embryophyta</taxon>
        <taxon>Tracheophyta</taxon>
        <taxon>Spermatophyta</taxon>
        <taxon>Magnoliopsida</taxon>
        <taxon>eudicotyledons</taxon>
        <taxon>Gunneridae</taxon>
        <taxon>Pentapetalae</taxon>
        <taxon>rosids</taxon>
        <taxon>fabids</taxon>
        <taxon>Rosales</taxon>
        <taxon>Moraceae</taxon>
        <taxon>Ficeae</taxon>
        <taxon>Ficus</taxon>
    </lineage>
</organism>
<evidence type="ECO:0000256" key="4">
    <source>
        <dbReference type="ARBA" id="ARBA00023204"/>
    </source>
</evidence>
<dbReference type="GO" id="GO:0003906">
    <property type="term" value="F:DNA-(apurinic or apyrimidinic site) endonuclease activity"/>
    <property type="evidence" value="ECO:0007669"/>
    <property type="project" value="TreeGrafter"/>
</dbReference>
<keyword evidence="10" id="KW-1185">Reference proteome</keyword>
<dbReference type="InterPro" id="IPR011257">
    <property type="entry name" value="DNA_glycosylase"/>
</dbReference>
<dbReference type="EMBL" id="BTGU01000087">
    <property type="protein sequence ID" value="GMN59410.1"/>
    <property type="molecule type" value="Genomic_DNA"/>
</dbReference>
<keyword evidence="4" id="KW-0234">DNA repair</keyword>
<protein>
    <recommendedName>
        <fullName evidence="8">HhH-GPD domain-containing protein</fullName>
    </recommendedName>
</protein>
<evidence type="ECO:0000259" key="8">
    <source>
        <dbReference type="SMART" id="SM00478"/>
    </source>
</evidence>
<evidence type="ECO:0000313" key="9">
    <source>
        <dbReference type="EMBL" id="GMN59410.1"/>
    </source>
</evidence>
<dbReference type="SMART" id="SM00478">
    <property type="entry name" value="ENDO3c"/>
    <property type="match status" value="1"/>
</dbReference>
<comment type="similarity">
    <text evidence="1">Belongs to the Nth/MutY family.</text>
</comment>
<evidence type="ECO:0000256" key="1">
    <source>
        <dbReference type="ARBA" id="ARBA00008343"/>
    </source>
</evidence>
<dbReference type="GO" id="GO:0006289">
    <property type="term" value="P:nucleotide-excision repair"/>
    <property type="evidence" value="ECO:0007669"/>
    <property type="project" value="TreeGrafter"/>
</dbReference>
<dbReference type="PANTHER" id="PTHR43286">
    <property type="entry name" value="ENDONUCLEASE III-LIKE PROTEIN 1"/>
    <property type="match status" value="1"/>
</dbReference>
<keyword evidence="2" id="KW-0227">DNA damage</keyword>
<name>A0AA88DQH5_FICCA</name>
<dbReference type="Proteomes" id="UP001187192">
    <property type="component" value="Unassembled WGS sequence"/>
</dbReference>
<dbReference type="Pfam" id="PF00730">
    <property type="entry name" value="HhH-GPD"/>
    <property type="match status" value="1"/>
</dbReference>
<dbReference type="PROSITE" id="PS01155">
    <property type="entry name" value="ENDONUCLEASE_III_2"/>
    <property type="match status" value="1"/>
</dbReference>
<evidence type="ECO:0000256" key="2">
    <source>
        <dbReference type="ARBA" id="ARBA00022763"/>
    </source>
</evidence>
<keyword evidence="3" id="KW-0378">Hydrolase</keyword>
<dbReference type="PANTHER" id="PTHR43286:SF1">
    <property type="entry name" value="ENDONUCLEASE III-LIKE PROTEIN 1"/>
    <property type="match status" value="1"/>
</dbReference>
<accession>A0AA88DQH5</accession>
<reference evidence="9" key="1">
    <citation type="submission" date="2023-07" db="EMBL/GenBank/DDBJ databases">
        <title>draft genome sequence of fig (Ficus carica).</title>
        <authorList>
            <person name="Takahashi T."/>
            <person name="Nishimura K."/>
        </authorList>
    </citation>
    <scope>NUCLEOTIDE SEQUENCE</scope>
</reference>
<comment type="caution">
    <text evidence="9">The sequence shown here is derived from an EMBL/GenBank/DDBJ whole genome shotgun (WGS) entry which is preliminary data.</text>
</comment>
<feature type="region of interest" description="Disordered" evidence="7">
    <location>
        <begin position="45"/>
        <end position="68"/>
    </location>
</feature>
<sequence>MLLALRSRHFSAVPVLAQLGSIGLRIPLISNKTTTTTTTKTTIRMYKTRSSSRRDPNPESESSIAVSAPELRVSSRKKRIKETVQTIPLPDDKRSLIKSRSASCLQLSVVPDIEEFASKKGSGSAYSSQPPANWEKVLDGIRKMISWVDVPVDSIGFEPAGIRLSPKFKLHAYKIPLNAEALQRLLQNDLLTAETIDKGDEETIKNLIYPVAFYPKKAKNLKKIANICLTKYDGDIPRSLEELLLLPGIGPKMAHLIMNIGWNDVQGICVDTHVHRICNRLGWVSRPGTKQDSSLKVTSIIVIRHR</sequence>
<evidence type="ECO:0000256" key="3">
    <source>
        <dbReference type="ARBA" id="ARBA00022801"/>
    </source>
</evidence>
<feature type="domain" description="HhH-GPD" evidence="8">
    <location>
        <begin position="169"/>
        <end position="306"/>
    </location>
</feature>
<evidence type="ECO:0000313" key="10">
    <source>
        <dbReference type="Proteomes" id="UP001187192"/>
    </source>
</evidence>
<dbReference type="SUPFAM" id="SSF48150">
    <property type="entry name" value="DNA-glycosylase"/>
    <property type="match status" value="1"/>
</dbReference>
<dbReference type="CDD" id="cd00056">
    <property type="entry name" value="ENDO3c"/>
    <property type="match status" value="1"/>
</dbReference>
<dbReference type="GO" id="GO:0016829">
    <property type="term" value="F:lyase activity"/>
    <property type="evidence" value="ECO:0007669"/>
    <property type="project" value="UniProtKB-KW"/>
</dbReference>
<proteinExistence type="inferred from homology"/>
<dbReference type="Gene3D" id="1.10.1670.10">
    <property type="entry name" value="Helix-hairpin-Helix base-excision DNA repair enzymes (C-terminal)"/>
    <property type="match status" value="1"/>
</dbReference>
<dbReference type="GO" id="GO:0042644">
    <property type="term" value="C:chloroplast nucleoid"/>
    <property type="evidence" value="ECO:0007669"/>
    <property type="project" value="TreeGrafter"/>
</dbReference>
<evidence type="ECO:0000256" key="5">
    <source>
        <dbReference type="ARBA" id="ARBA00023239"/>
    </source>
</evidence>
<keyword evidence="5" id="KW-0456">Lyase</keyword>
<gene>
    <name evidence="9" type="ORF">TIFTF001_028509</name>
</gene>
<keyword evidence="6" id="KW-0326">Glycosidase</keyword>
<dbReference type="GO" id="GO:0005634">
    <property type="term" value="C:nucleus"/>
    <property type="evidence" value="ECO:0007669"/>
    <property type="project" value="TreeGrafter"/>
</dbReference>
<dbReference type="AlphaFoldDB" id="A0AA88DQH5"/>
<dbReference type="Pfam" id="PF00633">
    <property type="entry name" value="HHH"/>
    <property type="match status" value="1"/>
</dbReference>
<dbReference type="InterPro" id="IPR003265">
    <property type="entry name" value="HhH-GPD_domain"/>
</dbReference>
<dbReference type="Gene3D" id="1.10.340.30">
    <property type="entry name" value="Hypothetical protein, domain 2"/>
    <property type="match status" value="1"/>
</dbReference>
<dbReference type="InterPro" id="IPR000445">
    <property type="entry name" value="HhH_motif"/>
</dbReference>
<dbReference type="GO" id="GO:0000703">
    <property type="term" value="F:oxidized pyrimidine nucleobase lesion DNA N-glycosylase activity"/>
    <property type="evidence" value="ECO:0007669"/>
    <property type="project" value="TreeGrafter"/>
</dbReference>